<dbReference type="AlphaFoldDB" id="A0A482PEF7"/>
<organism evidence="1">
    <name type="scientific">Citrobacter rodentium</name>
    <dbReference type="NCBI Taxonomy" id="67825"/>
    <lineage>
        <taxon>Bacteria</taxon>
        <taxon>Pseudomonadati</taxon>
        <taxon>Pseudomonadota</taxon>
        <taxon>Gammaproteobacteria</taxon>
        <taxon>Enterobacterales</taxon>
        <taxon>Enterobacteriaceae</taxon>
        <taxon>Citrobacter</taxon>
    </lineage>
</organism>
<protein>
    <submittedName>
        <fullName evidence="1">Uncharacterized protein</fullName>
    </submittedName>
</protein>
<reference evidence="1" key="1">
    <citation type="submission" date="2019-03" db="EMBL/GenBank/DDBJ databases">
        <title>Complete genome sequence of enteropathogenic Citrobacter rodentium strain DBS100.</title>
        <authorList>
            <person name="Popov G."/>
            <person name="Fiebig A."/>
            <person name="Shideler S."/>
            <person name="Coombes B."/>
            <person name="Savchenko A."/>
        </authorList>
    </citation>
    <scope>NUCLEOTIDE SEQUENCE</scope>
    <source>
        <strain evidence="1">DBS100</strain>
    </source>
</reference>
<gene>
    <name evidence="1" type="ORF">E2R62_04175</name>
</gene>
<name>A0A482PEF7_CITRO</name>
<sequence length="344" mass="39689">MHSQERIELYNAEKILITSLCKGQSDLKLKTEYFRALKNTNEEVNLKLGNSVNQFIKVIENVNLPYKLLKLWQQLDVSALNNNITETEFQFSRKYVEELLDIKLDKIQWHHLDNSLVEHSEGSCWACGDENHHIFTYHDSNGVISTDLLIHEVGHAADYSISRSLNDDNLLLGHATFREAIAYYCQFKYLSEYGSPSLRIGSCGAFVFTYLAILILHYCLEHNIELAELDSNEIIKSASLKELINSYDIFDSTGNYGRSFVANKIEEIKTRFSDLGNLVFHEIQPKFGIVIGLLLLDKDKEFIKTLISKNTIDNSIREIIESFFPDYDVEVDQLQMKMLDYFSL</sequence>
<dbReference type="RefSeq" id="WP_012905791.1">
    <property type="nucleotide sequence ID" value="NZ_CAJTBI010000001.1"/>
</dbReference>
<accession>A0A482PEF7</accession>
<proteinExistence type="predicted"/>
<evidence type="ECO:0000313" key="1">
    <source>
        <dbReference type="EMBL" id="QBY28123.1"/>
    </source>
</evidence>
<dbReference type="EMBL" id="CP038008">
    <property type="protein sequence ID" value="QBY28123.1"/>
    <property type="molecule type" value="Genomic_DNA"/>
</dbReference>